<reference evidence="3" key="1">
    <citation type="journal article" date="2005" name="Nature">
        <title>The map-based sequence of the rice genome.</title>
        <authorList>
            <consortium name="International rice genome sequencing project (IRGSP)"/>
            <person name="Matsumoto T."/>
            <person name="Wu J."/>
            <person name="Kanamori H."/>
            <person name="Katayose Y."/>
            <person name="Fujisawa M."/>
            <person name="Namiki N."/>
            <person name="Mizuno H."/>
            <person name="Yamamoto K."/>
            <person name="Antonio B.A."/>
            <person name="Baba T."/>
            <person name="Sakata K."/>
            <person name="Nagamura Y."/>
            <person name="Aoki H."/>
            <person name="Arikawa K."/>
            <person name="Arita K."/>
            <person name="Bito T."/>
            <person name="Chiden Y."/>
            <person name="Fujitsuka N."/>
            <person name="Fukunaka R."/>
            <person name="Hamada M."/>
            <person name="Harada C."/>
            <person name="Hayashi A."/>
            <person name="Hijishita S."/>
            <person name="Honda M."/>
            <person name="Hosokawa S."/>
            <person name="Ichikawa Y."/>
            <person name="Idonuma A."/>
            <person name="Iijima M."/>
            <person name="Ikeda M."/>
            <person name="Ikeno M."/>
            <person name="Ito K."/>
            <person name="Ito S."/>
            <person name="Ito T."/>
            <person name="Ito Y."/>
            <person name="Ito Y."/>
            <person name="Iwabuchi A."/>
            <person name="Kamiya K."/>
            <person name="Karasawa W."/>
            <person name="Kurita K."/>
            <person name="Katagiri S."/>
            <person name="Kikuta A."/>
            <person name="Kobayashi H."/>
            <person name="Kobayashi N."/>
            <person name="Machita K."/>
            <person name="Maehara T."/>
            <person name="Masukawa M."/>
            <person name="Mizubayashi T."/>
            <person name="Mukai Y."/>
            <person name="Nagasaki H."/>
            <person name="Nagata Y."/>
            <person name="Naito S."/>
            <person name="Nakashima M."/>
            <person name="Nakama Y."/>
            <person name="Nakamichi Y."/>
            <person name="Nakamura M."/>
            <person name="Meguro A."/>
            <person name="Negishi M."/>
            <person name="Ohta I."/>
            <person name="Ohta T."/>
            <person name="Okamoto M."/>
            <person name="Ono N."/>
            <person name="Saji S."/>
            <person name="Sakaguchi M."/>
            <person name="Sakai K."/>
            <person name="Shibata M."/>
            <person name="Shimokawa T."/>
            <person name="Song J."/>
            <person name="Takazaki Y."/>
            <person name="Terasawa K."/>
            <person name="Tsugane M."/>
            <person name="Tsuji K."/>
            <person name="Ueda S."/>
            <person name="Waki K."/>
            <person name="Yamagata H."/>
            <person name="Yamamoto M."/>
            <person name="Yamamoto S."/>
            <person name="Yamane H."/>
            <person name="Yoshiki S."/>
            <person name="Yoshihara R."/>
            <person name="Yukawa K."/>
            <person name="Zhong H."/>
            <person name="Yano M."/>
            <person name="Yuan Q."/>
            <person name="Ouyang S."/>
            <person name="Liu J."/>
            <person name="Jones K.M."/>
            <person name="Gansberger K."/>
            <person name="Moffat K."/>
            <person name="Hill J."/>
            <person name="Bera J."/>
            <person name="Fadrosh D."/>
            <person name="Jin S."/>
            <person name="Johri S."/>
            <person name="Kim M."/>
            <person name="Overton L."/>
            <person name="Reardon M."/>
            <person name="Tsitrin T."/>
            <person name="Vuong H."/>
            <person name="Weaver B."/>
            <person name="Ciecko A."/>
            <person name="Tallon L."/>
            <person name="Jackson J."/>
            <person name="Pai G."/>
            <person name="Aken S.V."/>
            <person name="Utterback T."/>
            <person name="Reidmuller S."/>
            <person name="Feldblyum T."/>
            <person name="Hsiao J."/>
            <person name="Zismann V."/>
            <person name="Iobst S."/>
            <person name="de Vazeille A.R."/>
            <person name="Buell C.R."/>
            <person name="Ying K."/>
            <person name="Li Y."/>
            <person name="Lu T."/>
            <person name="Huang Y."/>
            <person name="Zhao Q."/>
            <person name="Feng Q."/>
            <person name="Zhang L."/>
            <person name="Zhu J."/>
            <person name="Weng Q."/>
            <person name="Mu J."/>
            <person name="Lu Y."/>
            <person name="Fan D."/>
            <person name="Liu Y."/>
            <person name="Guan J."/>
            <person name="Zhang Y."/>
            <person name="Yu S."/>
            <person name="Liu X."/>
            <person name="Zhang Y."/>
            <person name="Hong G."/>
            <person name="Han B."/>
            <person name="Choisne N."/>
            <person name="Demange N."/>
            <person name="Orjeda G."/>
            <person name="Samain S."/>
            <person name="Cattolico L."/>
            <person name="Pelletier E."/>
            <person name="Couloux A."/>
            <person name="Segurens B."/>
            <person name="Wincker P."/>
            <person name="D'Hont A."/>
            <person name="Scarpelli C."/>
            <person name="Weissenbach J."/>
            <person name="Salanoubat M."/>
            <person name="Quetier F."/>
            <person name="Yu Y."/>
            <person name="Kim H.R."/>
            <person name="Rambo T."/>
            <person name="Currie J."/>
            <person name="Collura K."/>
            <person name="Luo M."/>
            <person name="Yang T."/>
            <person name="Ammiraju J.S.S."/>
            <person name="Engler F."/>
            <person name="Soderlund C."/>
            <person name="Wing R.A."/>
            <person name="Palmer L.E."/>
            <person name="de la Bastide M."/>
            <person name="Spiegel L."/>
            <person name="Nascimento L."/>
            <person name="Zutavern T."/>
            <person name="O'Shaughnessy A."/>
            <person name="Dike S."/>
            <person name="Dedhia N."/>
            <person name="Preston R."/>
            <person name="Balija V."/>
            <person name="McCombie W.R."/>
            <person name="Chow T."/>
            <person name="Chen H."/>
            <person name="Chung M."/>
            <person name="Chen C."/>
            <person name="Shaw J."/>
            <person name="Wu H."/>
            <person name="Hsiao K."/>
            <person name="Chao Y."/>
            <person name="Chu M."/>
            <person name="Cheng C."/>
            <person name="Hour A."/>
            <person name="Lee P."/>
            <person name="Lin S."/>
            <person name="Lin Y."/>
            <person name="Liou J."/>
            <person name="Liu S."/>
            <person name="Hsing Y."/>
            <person name="Raghuvanshi S."/>
            <person name="Mohanty A."/>
            <person name="Bharti A.K."/>
            <person name="Gaur A."/>
            <person name="Gupta V."/>
            <person name="Kumar D."/>
            <person name="Ravi V."/>
            <person name="Vij S."/>
            <person name="Kapur A."/>
            <person name="Khurana P."/>
            <person name="Khurana P."/>
            <person name="Khurana J.P."/>
            <person name="Tyagi A.K."/>
            <person name="Gaikwad K."/>
            <person name="Singh A."/>
            <person name="Dalal V."/>
            <person name="Srivastava S."/>
            <person name="Dixit A."/>
            <person name="Pal A.K."/>
            <person name="Ghazi I.A."/>
            <person name="Yadav M."/>
            <person name="Pandit A."/>
            <person name="Bhargava A."/>
            <person name="Sureshbabu K."/>
            <person name="Batra K."/>
            <person name="Sharma T.R."/>
            <person name="Mohapatra T."/>
            <person name="Singh N.K."/>
            <person name="Messing J."/>
            <person name="Nelson A.B."/>
            <person name="Fuks G."/>
            <person name="Kavchok S."/>
            <person name="Keizer G."/>
            <person name="Linton E."/>
            <person name="Llaca V."/>
            <person name="Song R."/>
            <person name="Tanyolac B."/>
            <person name="Young S."/>
            <person name="Ho-Il K."/>
            <person name="Hahn J.H."/>
            <person name="Sangsakoo G."/>
            <person name="Vanavichit A."/>
            <person name="de Mattos Luiz.A.T."/>
            <person name="Zimmer P.D."/>
            <person name="Malone G."/>
            <person name="Dellagostin O."/>
            <person name="de Oliveira A.C."/>
            <person name="Bevan M."/>
            <person name="Bancroft I."/>
            <person name="Minx P."/>
            <person name="Cordum H."/>
            <person name="Wilson R."/>
            <person name="Cheng Z."/>
            <person name="Jin W."/>
            <person name="Jiang J."/>
            <person name="Leong S.A."/>
            <person name="Iwama H."/>
            <person name="Gojobori T."/>
            <person name="Itoh T."/>
            <person name="Niimura Y."/>
            <person name="Fujii Y."/>
            <person name="Habara T."/>
            <person name="Sakai H."/>
            <person name="Sato Y."/>
            <person name="Wilson G."/>
            <person name="Kumar K."/>
            <person name="McCouch S."/>
            <person name="Juretic N."/>
            <person name="Hoen D."/>
            <person name="Wright S."/>
            <person name="Bruskiewich R."/>
            <person name="Bureau T."/>
            <person name="Miyao A."/>
            <person name="Hirochika H."/>
            <person name="Nishikawa T."/>
            <person name="Kadowaki K."/>
            <person name="Sugiura M."/>
            <person name="Burr B."/>
            <person name="Sasaki T."/>
        </authorList>
    </citation>
    <scope>NUCLEOTIDE SEQUENCE [LARGE SCALE GENOMIC DNA]</scope>
    <source>
        <strain evidence="3">cv. Nipponbare</strain>
    </source>
</reference>
<dbReference type="FunCoup" id="A0A0N7KTT5">
    <property type="interactions" value="1"/>
</dbReference>
<keyword evidence="3" id="KW-1185">Reference proteome</keyword>
<reference evidence="2 3" key="2">
    <citation type="journal article" date="2013" name="Plant Cell Physiol.">
        <title>Rice Annotation Project Database (RAP-DB): an integrative and interactive database for rice genomics.</title>
        <authorList>
            <person name="Sakai H."/>
            <person name="Lee S.S."/>
            <person name="Tanaka T."/>
            <person name="Numa H."/>
            <person name="Kim J."/>
            <person name="Kawahara Y."/>
            <person name="Wakimoto H."/>
            <person name="Yang C.C."/>
            <person name="Iwamoto M."/>
            <person name="Abe T."/>
            <person name="Yamada Y."/>
            <person name="Muto A."/>
            <person name="Inokuchi H."/>
            <person name="Ikemura T."/>
            <person name="Matsumoto T."/>
            <person name="Sasaki T."/>
            <person name="Itoh T."/>
        </authorList>
    </citation>
    <scope>NUCLEOTIDE SEQUENCE [LARGE SCALE GENOMIC DNA]</scope>
    <source>
        <strain evidence="3">cv. Nipponbare</strain>
    </source>
</reference>
<dbReference type="Proteomes" id="UP000059680">
    <property type="component" value="Chromosome 12"/>
</dbReference>
<accession>A0A0N7KTT5</accession>
<evidence type="ECO:0000313" key="3">
    <source>
        <dbReference type="Proteomes" id="UP000059680"/>
    </source>
</evidence>
<gene>
    <name evidence="2" type="ordered locus">Os12g0244150</name>
    <name evidence="2" type="ORF">OSNPB_120244150</name>
</gene>
<feature type="non-terminal residue" evidence="2">
    <location>
        <position position="109"/>
    </location>
</feature>
<evidence type="ECO:0000313" key="2">
    <source>
        <dbReference type="EMBL" id="BAT16514.1"/>
    </source>
</evidence>
<dbReference type="InParanoid" id="A0A0N7KTT5"/>
<feature type="compositionally biased region" description="Polar residues" evidence="1">
    <location>
        <begin position="33"/>
        <end position="46"/>
    </location>
</feature>
<feature type="region of interest" description="Disordered" evidence="1">
    <location>
        <begin position="25"/>
        <end position="59"/>
    </location>
</feature>
<organism evidence="2 3">
    <name type="scientific">Oryza sativa subsp. japonica</name>
    <name type="common">Rice</name>
    <dbReference type="NCBI Taxonomy" id="39947"/>
    <lineage>
        <taxon>Eukaryota</taxon>
        <taxon>Viridiplantae</taxon>
        <taxon>Streptophyta</taxon>
        <taxon>Embryophyta</taxon>
        <taxon>Tracheophyta</taxon>
        <taxon>Spermatophyta</taxon>
        <taxon>Magnoliopsida</taxon>
        <taxon>Liliopsida</taxon>
        <taxon>Poales</taxon>
        <taxon>Poaceae</taxon>
        <taxon>BOP clade</taxon>
        <taxon>Oryzoideae</taxon>
        <taxon>Oryzeae</taxon>
        <taxon>Oryzinae</taxon>
        <taxon>Oryza</taxon>
        <taxon>Oryza sativa</taxon>
    </lineage>
</organism>
<name>A0A0N7KTT5_ORYSJ</name>
<reference evidence="2 3" key="3">
    <citation type="journal article" date="2013" name="Rice">
        <title>Improvement of the Oryza sativa Nipponbare reference genome using next generation sequence and optical map data.</title>
        <authorList>
            <person name="Kawahara Y."/>
            <person name="de la Bastide M."/>
            <person name="Hamilton J.P."/>
            <person name="Kanamori H."/>
            <person name="McCombie W.R."/>
            <person name="Ouyang S."/>
            <person name="Schwartz D.C."/>
            <person name="Tanaka T."/>
            <person name="Wu J."/>
            <person name="Zhou S."/>
            <person name="Childs K.L."/>
            <person name="Davidson R.M."/>
            <person name="Lin H."/>
            <person name="Quesada-Ocampo L."/>
            <person name="Vaillancourt B."/>
            <person name="Sakai H."/>
            <person name="Lee S.S."/>
            <person name="Kim J."/>
            <person name="Numa H."/>
            <person name="Itoh T."/>
            <person name="Buell C.R."/>
            <person name="Matsumoto T."/>
        </authorList>
    </citation>
    <scope>NUCLEOTIDE SEQUENCE [LARGE SCALE GENOMIC DNA]</scope>
    <source>
        <strain evidence="3">cv. Nipponbare</strain>
    </source>
</reference>
<evidence type="ECO:0000256" key="1">
    <source>
        <dbReference type="SAM" id="MobiDB-lite"/>
    </source>
</evidence>
<feature type="non-terminal residue" evidence="2">
    <location>
        <position position="1"/>
    </location>
</feature>
<proteinExistence type="predicted"/>
<protein>
    <submittedName>
        <fullName evidence="2">Os12g0244150 protein</fullName>
    </submittedName>
</protein>
<dbReference type="PaxDb" id="39947-A0A0N7KTT5"/>
<dbReference type="AlphaFoldDB" id="A0A0N7KTT5"/>
<sequence>VENTSDFEVGSVVFLGIILVITPPNVSRPRDNGVTSRRTTSFTSPAKTPPWSAPRETTSSGLTVTLGSLPVIFFTSSCTEGIRVDPPTRITSSRLSTDSLASLKALVTG</sequence>
<dbReference type="EMBL" id="AP014968">
    <property type="protein sequence ID" value="BAT16514.1"/>
    <property type="molecule type" value="Genomic_DNA"/>
</dbReference>